<accession>A0A232EKJ1</accession>
<dbReference type="Pfam" id="PF16065">
    <property type="entry name" value="DUF4807"/>
    <property type="match status" value="1"/>
</dbReference>
<dbReference type="PANTHER" id="PTHR36693:SF1">
    <property type="entry name" value="GH02722P"/>
    <property type="match status" value="1"/>
</dbReference>
<evidence type="ECO:0000313" key="2">
    <source>
        <dbReference type="Proteomes" id="UP000215335"/>
    </source>
</evidence>
<name>A0A232EKJ1_9HYME</name>
<organism evidence="1 2">
    <name type="scientific">Trichomalopsis sarcophagae</name>
    <dbReference type="NCBI Taxonomy" id="543379"/>
    <lineage>
        <taxon>Eukaryota</taxon>
        <taxon>Metazoa</taxon>
        <taxon>Ecdysozoa</taxon>
        <taxon>Arthropoda</taxon>
        <taxon>Hexapoda</taxon>
        <taxon>Insecta</taxon>
        <taxon>Pterygota</taxon>
        <taxon>Neoptera</taxon>
        <taxon>Endopterygota</taxon>
        <taxon>Hymenoptera</taxon>
        <taxon>Apocrita</taxon>
        <taxon>Proctotrupomorpha</taxon>
        <taxon>Chalcidoidea</taxon>
        <taxon>Pteromalidae</taxon>
        <taxon>Pteromalinae</taxon>
        <taxon>Trichomalopsis</taxon>
    </lineage>
</organism>
<proteinExistence type="predicted"/>
<dbReference type="STRING" id="543379.A0A232EKJ1"/>
<dbReference type="EMBL" id="NNAY01003779">
    <property type="protein sequence ID" value="OXU18879.1"/>
    <property type="molecule type" value="Genomic_DNA"/>
</dbReference>
<dbReference type="Proteomes" id="UP000215335">
    <property type="component" value="Unassembled WGS sequence"/>
</dbReference>
<dbReference type="PANTHER" id="PTHR36693">
    <property type="entry name" value="GH02722P"/>
    <property type="match status" value="1"/>
</dbReference>
<dbReference type="AlphaFoldDB" id="A0A232EKJ1"/>
<evidence type="ECO:0000313" key="1">
    <source>
        <dbReference type="EMBL" id="OXU18879.1"/>
    </source>
</evidence>
<keyword evidence="2" id="KW-1185">Reference proteome</keyword>
<gene>
    <name evidence="1" type="ORF">TSAR_006304</name>
</gene>
<comment type="caution">
    <text evidence="1">The sequence shown here is derived from an EMBL/GenBank/DDBJ whole genome shotgun (WGS) entry which is preliminary data.</text>
</comment>
<dbReference type="OrthoDB" id="121932at2759"/>
<reference evidence="1 2" key="1">
    <citation type="journal article" date="2017" name="Curr. Biol.">
        <title>The Evolution of Venom by Co-option of Single-Copy Genes.</title>
        <authorList>
            <person name="Martinson E.O."/>
            <person name="Mrinalini"/>
            <person name="Kelkar Y.D."/>
            <person name="Chang C.H."/>
            <person name="Werren J.H."/>
        </authorList>
    </citation>
    <scope>NUCLEOTIDE SEQUENCE [LARGE SCALE GENOMIC DNA]</scope>
    <source>
        <strain evidence="1 2">Alberta</strain>
        <tissue evidence="1">Whole body</tissue>
    </source>
</reference>
<sequence length="259" mass="30256">MNCQVRLLIYKKAFIYDDLLVSSGFVYDYKQDYMKEQIKLQESTIDDNLVQQKINFQPISLRKRGLNAYLVSVYTYTMHWSNVYRKSAVDLLLRFAKANATVLNTTNFVILIKLRTPKYQYLDYGWNERITQMVLERQEIDHAMSWLSTLGGAFSALGDQFNHCAQVAGKISVQQFRLSVRLGDPQLVARCKLYAALSLLQQGYLKVTKHMVRDIYKFAIADKDTRLQKMCQGVWAKLTYCYSQRKVSKRQSSRYISKK</sequence>
<dbReference type="InterPro" id="IPR032072">
    <property type="entry name" value="DUF4807"/>
</dbReference>
<protein>
    <submittedName>
        <fullName evidence="1">Uncharacterized protein</fullName>
    </submittedName>
</protein>